<dbReference type="AlphaFoldDB" id="A0A176VNK1"/>
<dbReference type="EMBL" id="LVLJ01003247">
    <property type="protein sequence ID" value="OAE22227.1"/>
    <property type="molecule type" value="Genomic_DNA"/>
</dbReference>
<dbReference type="Proteomes" id="UP000077202">
    <property type="component" value="Unassembled WGS sequence"/>
</dbReference>
<evidence type="ECO:0000313" key="2">
    <source>
        <dbReference type="EMBL" id="OAE22227.1"/>
    </source>
</evidence>
<reference evidence="2" key="1">
    <citation type="submission" date="2016-03" db="EMBL/GenBank/DDBJ databases">
        <title>Mechanisms controlling the formation of the plant cell surface in tip-growing cells are functionally conserved among land plants.</title>
        <authorList>
            <person name="Honkanen S."/>
            <person name="Jones V.A."/>
            <person name="Morieri G."/>
            <person name="Champion C."/>
            <person name="Hetherington A.J."/>
            <person name="Kelly S."/>
            <person name="Saint-Marcoux D."/>
            <person name="Proust H."/>
            <person name="Prescott H."/>
            <person name="Dolan L."/>
        </authorList>
    </citation>
    <scope>NUCLEOTIDE SEQUENCE [LARGE SCALE GENOMIC DNA]</scope>
    <source>
        <tissue evidence="2">Whole gametophyte</tissue>
    </source>
</reference>
<keyword evidence="3" id="KW-1185">Reference proteome</keyword>
<proteinExistence type="predicted"/>
<name>A0A176VNK1_MARPO</name>
<evidence type="ECO:0000256" key="1">
    <source>
        <dbReference type="SAM" id="MobiDB-lite"/>
    </source>
</evidence>
<sequence>MGKRNLDVKPSTIMLDSNFRDIHPRETEVAQFGTETGRLQRPEDERPREVSRYDAGSRQCGVHSAAKEKNIECSYQPERPQTPCMPREVPVPELRVHPQHSSVSTVVVHFIHDRLAARDTWYPTAAGFAPHARQSVYVLVLVSGPGRTLSSSDAASGIRDAGRSKTRRSGFYYSMWKMKVTWSCTSYNPLLAPFDLSPCLRVLQHAIVGHQPFDLRISFEFSARLNLEDNLCLLLRTIT</sequence>
<accession>A0A176VNK1</accession>
<feature type="compositionally biased region" description="Basic and acidic residues" evidence="1">
    <location>
        <begin position="38"/>
        <end position="52"/>
    </location>
</feature>
<gene>
    <name evidence="2" type="ORF">AXG93_412s1160</name>
</gene>
<organism evidence="2 3">
    <name type="scientific">Marchantia polymorpha subsp. ruderalis</name>
    <dbReference type="NCBI Taxonomy" id="1480154"/>
    <lineage>
        <taxon>Eukaryota</taxon>
        <taxon>Viridiplantae</taxon>
        <taxon>Streptophyta</taxon>
        <taxon>Embryophyta</taxon>
        <taxon>Marchantiophyta</taxon>
        <taxon>Marchantiopsida</taxon>
        <taxon>Marchantiidae</taxon>
        <taxon>Marchantiales</taxon>
        <taxon>Marchantiaceae</taxon>
        <taxon>Marchantia</taxon>
    </lineage>
</organism>
<comment type="caution">
    <text evidence="2">The sequence shown here is derived from an EMBL/GenBank/DDBJ whole genome shotgun (WGS) entry which is preliminary data.</text>
</comment>
<evidence type="ECO:0000313" key="3">
    <source>
        <dbReference type="Proteomes" id="UP000077202"/>
    </source>
</evidence>
<protein>
    <submittedName>
        <fullName evidence="2">Uncharacterized protein</fullName>
    </submittedName>
</protein>
<feature type="region of interest" description="Disordered" evidence="1">
    <location>
        <begin position="34"/>
        <end position="57"/>
    </location>
</feature>